<proteinExistence type="predicted"/>
<reference evidence="1 2" key="1">
    <citation type="submission" date="2019-05" db="EMBL/GenBank/DDBJ databases">
        <title>Another draft genome of Portunus trituberculatus and its Hox gene families provides insights of decapod evolution.</title>
        <authorList>
            <person name="Jeong J.-H."/>
            <person name="Song I."/>
            <person name="Kim S."/>
            <person name="Choi T."/>
            <person name="Kim D."/>
            <person name="Ryu S."/>
            <person name="Kim W."/>
        </authorList>
    </citation>
    <scope>NUCLEOTIDE SEQUENCE [LARGE SCALE GENOMIC DNA]</scope>
    <source>
        <tissue evidence="1">Muscle</tissue>
    </source>
</reference>
<evidence type="ECO:0000313" key="2">
    <source>
        <dbReference type="Proteomes" id="UP000324222"/>
    </source>
</evidence>
<gene>
    <name evidence="1" type="ORF">E2C01_043135</name>
</gene>
<dbReference type="Proteomes" id="UP000324222">
    <property type="component" value="Unassembled WGS sequence"/>
</dbReference>
<name>A0A5B7FVA9_PORTR</name>
<protein>
    <submittedName>
        <fullName evidence="1">Uncharacterized protein</fullName>
    </submittedName>
</protein>
<sequence>MLSYLTLSYFSTRTCPLTPVLAFIPTPSPTRHGENTLLLPNGPLMSLLSRCIAGNIKHEDTQTLQPRLAKRASHSKTRLWVWKLISPQKVQHVGLSHCLKEERQKEQEEE</sequence>
<accession>A0A5B7FVA9</accession>
<evidence type="ECO:0000313" key="1">
    <source>
        <dbReference type="EMBL" id="MPC49337.1"/>
    </source>
</evidence>
<dbReference type="AlphaFoldDB" id="A0A5B7FVA9"/>
<comment type="caution">
    <text evidence="1">The sequence shown here is derived from an EMBL/GenBank/DDBJ whole genome shotgun (WGS) entry which is preliminary data.</text>
</comment>
<dbReference type="EMBL" id="VSRR010008810">
    <property type="protein sequence ID" value="MPC49337.1"/>
    <property type="molecule type" value="Genomic_DNA"/>
</dbReference>
<keyword evidence="2" id="KW-1185">Reference proteome</keyword>
<organism evidence="1 2">
    <name type="scientific">Portunus trituberculatus</name>
    <name type="common">Swimming crab</name>
    <name type="synonym">Neptunus trituberculatus</name>
    <dbReference type="NCBI Taxonomy" id="210409"/>
    <lineage>
        <taxon>Eukaryota</taxon>
        <taxon>Metazoa</taxon>
        <taxon>Ecdysozoa</taxon>
        <taxon>Arthropoda</taxon>
        <taxon>Crustacea</taxon>
        <taxon>Multicrustacea</taxon>
        <taxon>Malacostraca</taxon>
        <taxon>Eumalacostraca</taxon>
        <taxon>Eucarida</taxon>
        <taxon>Decapoda</taxon>
        <taxon>Pleocyemata</taxon>
        <taxon>Brachyura</taxon>
        <taxon>Eubrachyura</taxon>
        <taxon>Portunoidea</taxon>
        <taxon>Portunidae</taxon>
        <taxon>Portuninae</taxon>
        <taxon>Portunus</taxon>
    </lineage>
</organism>